<keyword evidence="1" id="KW-0808">Transferase</keyword>
<protein>
    <submittedName>
        <fullName evidence="1">Two-component system histidine kinase</fullName>
    </submittedName>
</protein>
<dbReference type="Gene3D" id="3.30.565.10">
    <property type="entry name" value="Histidine kinase-like ATPase, C-terminal domain"/>
    <property type="match status" value="1"/>
</dbReference>
<dbReference type="HOGENOM" id="CLU_1954997_0_0_11"/>
<sequence length="128" mass="13663">MSGSLTDSLDERTPVTAVRLDGPEGLAPLRRRVRAMLADCPSPVVIDVVLLVDELAASACATGFPPFEVRLSRAGDVLRVEVDGVGGVPEPGLGTGVLDAISTRWGTGPRGVLWAERELRARTRFSRR</sequence>
<dbReference type="KEGG" id="amq:AMETH_2906"/>
<name>A0A076MQ07_AMYME</name>
<dbReference type="PATRIC" id="fig|1068978.7.peg.3104"/>
<gene>
    <name evidence="1" type="ORF">AMETH_2906</name>
</gene>
<proteinExistence type="predicted"/>
<evidence type="ECO:0000313" key="1">
    <source>
        <dbReference type="EMBL" id="AIJ22998.1"/>
    </source>
</evidence>
<organism evidence="1 2">
    <name type="scientific">Amycolatopsis methanolica 239</name>
    <dbReference type="NCBI Taxonomy" id="1068978"/>
    <lineage>
        <taxon>Bacteria</taxon>
        <taxon>Bacillati</taxon>
        <taxon>Actinomycetota</taxon>
        <taxon>Actinomycetes</taxon>
        <taxon>Pseudonocardiales</taxon>
        <taxon>Pseudonocardiaceae</taxon>
        <taxon>Amycolatopsis</taxon>
        <taxon>Amycolatopsis methanolica group</taxon>
    </lineage>
</organism>
<dbReference type="EMBL" id="CP009110">
    <property type="protein sequence ID" value="AIJ22998.1"/>
    <property type="molecule type" value="Genomic_DNA"/>
</dbReference>
<keyword evidence="2" id="KW-1185">Reference proteome</keyword>
<reference evidence="1 2" key="1">
    <citation type="submission" date="2014-07" db="EMBL/GenBank/DDBJ databases">
        <title>Whole Genome Sequence of the Amycolatopsis methanolica 239.</title>
        <authorList>
            <person name="Tang B."/>
        </authorList>
    </citation>
    <scope>NUCLEOTIDE SEQUENCE [LARGE SCALE GENOMIC DNA]</scope>
    <source>
        <strain evidence="1 2">239</strain>
    </source>
</reference>
<dbReference type="InterPro" id="IPR036890">
    <property type="entry name" value="HATPase_C_sf"/>
</dbReference>
<dbReference type="Proteomes" id="UP000062973">
    <property type="component" value="Chromosome"/>
</dbReference>
<evidence type="ECO:0000313" key="2">
    <source>
        <dbReference type="Proteomes" id="UP000062973"/>
    </source>
</evidence>
<dbReference type="AlphaFoldDB" id="A0A076MQ07"/>
<dbReference type="OrthoDB" id="4326936at2"/>
<keyword evidence="1" id="KW-0418">Kinase</keyword>
<accession>A0A076MQ07</accession>
<dbReference type="GO" id="GO:0016301">
    <property type="term" value="F:kinase activity"/>
    <property type="evidence" value="ECO:0007669"/>
    <property type="project" value="UniProtKB-KW"/>
</dbReference>